<keyword evidence="2" id="KW-1185">Reference proteome</keyword>
<comment type="caution">
    <text evidence="1">The sequence shown here is derived from an EMBL/GenBank/DDBJ whole genome shotgun (WGS) entry which is preliminary data.</text>
</comment>
<name>A0ABT4CY47_9CLOT</name>
<evidence type="ECO:0000313" key="2">
    <source>
        <dbReference type="Proteomes" id="UP001078443"/>
    </source>
</evidence>
<dbReference type="Proteomes" id="UP001078443">
    <property type="component" value="Unassembled WGS sequence"/>
</dbReference>
<dbReference type="RefSeq" id="WP_268040168.1">
    <property type="nucleotide sequence ID" value="NZ_JAPQER010000002.1"/>
</dbReference>
<organism evidence="1 2">
    <name type="scientific">Clostridium aestuarii</name>
    <dbReference type="NCBI Taxonomy" id="338193"/>
    <lineage>
        <taxon>Bacteria</taxon>
        <taxon>Bacillati</taxon>
        <taxon>Bacillota</taxon>
        <taxon>Clostridia</taxon>
        <taxon>Eubacteriales</taxon>
        <taxon>Clostridiaceae</taxon>
        <taxon>Clostridium</taxon>
    </lineage>
</organism>
<gene>
    <name evidence="1" type="ORF">OW763_05975</name>
</gene>
<reference evidence="1" key="1">
    <citation type="submission" date="2022-12" db="EMBL/GenBank/DDBJ databases">
        <authorList>
            <person name="Wang J."/>
        </authorList>
    </citation>
    <scope>NUCLEOTIDE SEQUENCE</scope>
    <source>
        <strain evidence="1">HY-45-18</strain>
    </source>
</reference>
<accession>A0ABT4CY47</accession>
<sequence>MKNKLKWTIPTALGILLCAYFFMTPIGALRLGVALSCHPIKAVTSVIGV</sequence>
<dbReference type="EMBL" id="JAPQER010000002">
    <property type="protein sequence ID" value="MCY6483894.1"/>
    <property type="molecule type" value="Genomic_DNA"/>
</dbReference>
<protein>
    <recommendedName>
        <fullName evidence="3">ECF transporter S component</fullName>
    </recommendedName>
</protein>
<evidence type="ECO:0008006" key="3">
    <source>
        <dbReference type="Google" id="ProtNLM"/>
    </source>
</evidence>
<evidence type="ECO:0000313" key="1">
    <source>
        <dbReference type="EMBL" id="MCY6483894.1"/>
    </source>
</evidence>
<proteinExistence type="predicted"/>